<feature type="chain" id="PRO_5042873590" description="S-protein homolog" evidence="1">
    <location>
        <begin position="24"/>
        <end position="129"/>
    </location>
</feature>
<protein>
    <recommendedName>
        <fullName evidence="4">S-protein homolog</fullName>
    </recommendedName>
</protein>
<feature type="signal peptide" evidence="1">
    <location>
        <begin position="1"/>
        <end position="23"/>
    </location>
</feature>
<keyword evidence="1" id="KW-0732">Signal</keyword>
<accession>A0AAN9KLB9</accession>
<dbReference type="PANTHER" id="PTHR35630">
    <property type="entry name" value="LEGUMINOSIN GROUP486 SECRETED PEPTIDE"/>
    <property type="match status" value="1"/>
</dbReference>
<evidence type="ECO:0000313" key="3">
    <source>
        <dbReference type="Proteomes" id="UP001359559"/>
    </source>
</evidence>
<comment type="caution">
    <text evidence="2">The sequence shown here is derived from an EMBL/GenBank/DDBJ whole genome shotgun (WGS) entry which is preliminary data.</text>
</comment>
<proteinExistence type="predicted"/>
<dbReference type="EMBL" id="JAYKXN010000001">
    <property type="protein sequence ID" value="KAK7319572.1"/>
    <property type="molecule type" value="Genomic_DNA"/>
</dbReference>
<evidence type="ECO:0000313" key="2">
    <source>
        <dbReference type="EMBL" id="KAK7319572.1"/>
    </source>
</evidence>
<keyword evidence="3" id="KW-1185">Reference proteome</keyword>
<organism evidence="2 3">
    <name type="scientific">Clitoria ternatea</name>
    <name type="common">Butterfly pea</name>
    <dbReference type="NCBI Taxonomy" id="43366"/>
    <lineage>
        <taxon>Eukaryota</taxon>
        <taxon>Viridiplantae</taxon>
        <taxon>Streptophyta</taxon>
        <taxon>Embryophyta</taxon>
        <taxon>Tracheophyta</taxon>
        <taxon>Spermatophyta</taxon>
        <taxon>Magnoliopsida</taxon>
        <taxon>eudicotyledons</taxon>
        <taxon>Gunneridae</taxon>
        <taxon>Pentapetalae</taxon>
        <taxon>rosids</taxon>
        <taxon>fabids</taxon>
        <taxon>Fabales</taxon>
        <taxon>Fabaceae</taxon>
        <taxon>Papilionoideae</taxon>
        <taxon>50 kb inversion clade</taxon>
        <taxon>NPAAA clade</taxon>
        <taxon>indigoferoid/millettioid clade</taxon>
        <taxon>Phaseoleae</taxon>
        <taxon>Clitoria</taxon>
    </lineage>
</organism>
<dbReference type="PANTHER" id="PTHR35630:SF1">
    <property type="entry name" value="LEGUMINOSIN GROUP486 SECRETED PEPTIDE"/>
    <property type="match status" value="1"/>
</dbReference>
<reference evidence="2 3" key="1">
    <citation type="submission" date="2024-01" db="EMBL/GenBank/DDBJ databases">
        <title>The genomes of 5 underutilized Papilionoideae crops provide insights into root nodulation and disease resistance.</title>
        <authorList>
            <person name="Yuan L."/>
        </authorList>
    </citation>
    <scope>NUCLEOTIDE SEQUENCE [LARGE SCALE GENOMIC DNA]</scope>
    <source>
        <strain evidence="2">LY-2023</strain>
        <tissue evidence="2">Leaf</tissue>
    </source>
</reference>
<sequence>MSISNYVAIVTALVLASSSLCNGCTHEIRIHVDKLPNIPSHTRDVVFNCDTGGLIIAFADSESDHRFNISVDKPEGCSALWANKVAYFSAYDPHYDRGNAIIYWWAKLDGFYHSWDRVHWVKKACWGFD</sequence>
<dbReference type="AlphaFoldDB" id="A0AAN9KLB9"/>
<name>A0AAN9KLB9_CLITE</name>
<evidence type="ECO:0000256" key="1">
    <source>
        <dbReference type="SAM" id="SignalP"/>
    </source>
</evidence>
<gene>
    <name evidence="2" type="ORF">RJT34_04295</name>
</gene>
<evidence type="ECO:0008006" key="4">
    <source>
        <dbReference type="Google" id="ProtNLM"/>
    </source>
</evidence>
<dbReference type="Proteomes" id="UP001359559">
    <property type="component" value="Unassembled WGS sequence"/>
</dbReference>